<dbReference type="KEGG" id="fek:C1H87_11120"/>
<keyword evidence="2" id="KW-1185">Reference proteome</keyword>
<name>A0A2K9PQ94_9FLAO</name>
<organism evidence="1 2">
    <name type="scientific">Flavivirga eckloniae</name>
    <dbReference type="NCBI Taxonomy" id="1803846"/>
    <lineage>
        <taxon>Bacteria</taxon>
        <taxon>Pseudomonadati</taxon>
        <taxon>Bacteroidota</taxon>
        <taxon>Flavobacteriia</taxon>
        <taxon>Flavobacteriales</taxon>
        <taxon>Flavobacteriaceae</taxon>
        <taxon>Flavivirga</taxon>
    </lineage>
</organism>
<accession>A0A2K9PQ94</accession>
<protein>
    <recommendedName>
        <fullName evidence="3">Heparinase</fullName>
    </recommendedName>
</protein>
<dbReference type="PROSITE" id="PS51257">
    <property type="entry name" value="PROKAR_LIPOPROTEIN"/>
    <property type="match status" value="1"/>
</dbReference>
<dbReference type="Proteomes" id="UP000235826">
    <property type="component" value="Chromosome"/>
</dbReference>
<evidence type="ECO:0000313" key="2">
    <source>
        <dbReference type="Proteomes" id="UP000235826"/>
    </source>
</evidence>
<dbReference type="EMBL" id="CP025791">
    <property type="protein sequence ID" value="AUP79224.1"/>
    <property type="molecule type" value="Genomic_DNA"/>
</dbReference>
<gene>
    <name evidence="1" type="ORF">C1H87_11120</name>
</gene>
<reference evidence="1 2" key="1">
    <citation type="submission" date="2018-01" db="EMBL/GenBank/DDBJ databases">
        <title>Complete genome sequence of Flavivirga eckloniae ECD14 isolated from seaweed Ecklonia cava.</title>
        <authorList>
            <person name="Lee J.H."/>
            <person name="Baik K.S."/>
            <person name="Seong C.N."/>
        </authorList>
    </citation>
    <scope>NUCLEOTIDE SEQUENCE [LARGE SCALE GENOMIC DNA]</scope>
    <source>
        <strain evidence="1 2">ECD14</strain>
    </source>
</reference>
<dbReference type="AlphaFoldDB" id="A0A2K9PQ94"/>
<proteinExistence type="predicted"/>
<sequence>MGLKNILLFVFSMFTVMSCKDSHVTEKTANKKLTTAAAVALIPLGALSKKGVENDMHPLSENINVFLQNQEKAESFTPTGLHRKDYLKIIDAQVRAMIKYQDKDGRIIDPVENVEKYYTTPCFAHSVAALVASSHIDVNDSLALRGMKALDISLTDMVNATVNGNHGDFYTWPVMLAYETYKPFVSKEQLKSWDDKIHSIQVEKLYRTYNKPKENNWVLVHTAGEFLRAKSGFTNYDYVEKMLGLQLSNFTDLGMYNEHGNPLPYDLFPRHYLSGMLQLEYKGPQATSLRHYLWKGAWTSLFMQSPFGELGTGYRSSHHIWNEAQQCVVFEIYANAYARAGREKEAGAFKRAAMMSLNSMNQWIREDGSGYIVKNRFPIENKHGYERYSIHTCYNMLATSMLAQAWEFSNNEIEELPSPADIGGFVLPIVNPFHKIFANAAGTYLEYDTNGDQKYNPTGIIRVHLKGGHPQLGPSDGIASYINKDKKSVALGPLWQNEEGTWVSLSEQKNKSSKVEILESNTKEAKFRITHDITNPGKKSSQVTIIETISITDGKVVVKNEFKGVVGNKRLTWPMLVYDGKDRVNVQLTESMASLELKGKGVQFNVETPKNVSLKRKQVELKHRNGICDVAYAEFSENTVIYSLTPKN</sequence>
<evidence type="ECO:0008006" key="3">
    <source>
        <dbReference type="Google" id="ProtNLM"/>
    </source>
</evidence>
<evidence type="ECO:0000313" key="1">
    <source>
        <dbReference type="EMBL" id="AUP79224.1"/>
    </source>
</evidence>